<gene>
    <name evidence="1" type="ORF">C7451_10160</name>
</gene>
<evidence type="ECO:0000313" key="1">
    <source>
        <dbReference type="EMBL" id="PXW78998.1"/>
    </source>
</evidence>
<proteinExistence type="predicted"/>
<dbReference type="Proteomes" id="UP000248014">
    <property type="component" value="Unassembled WGS sequence"/>
</dbReference>
<comment type="caution">
    <text evidence="1">The sequence shown here is derived from an EMBL/GenBank/DDBJ whole genome shotgun (WGS) entry which is preliminary data.</text>
</comment>
<dbReference type="RefSeq" id="WP_110296991.1">
    <property type="nucleotide sequence ID" value="NZ_QJJM01000001.1"/>
</dbReference>
<dbReference type="OrthoDB" id="2059848at2"/>
<keyword evidence="2" id="KW-1185">Reference proteome</keyword>
<protein>
    <recommendedName>
        <fullName evidence="3">Bacteriophage protein</fullName>
    </recommendedName>
</protein>
<name>A0A2V3VDZ5_9SPHN</name>
<sequence length="137" mass="14129">MTALTQDRATPRLAQADVFSRDVAANAVIFAGGIVCLSATGWAVPGSTATTLVADGVAQEAVDNTGGSNGDLKVRVFKGVFRFANSGSTDAITRAEIGDDCYIVDDQTVAKTSGTNTRSIAGKVVDVDAQGVWVRFA</sequence>
<dbReference type="AlphaFoldDB" id="A0A2V3VDZ5"/>
<accession>A0A2V3VDZ5</accession>
<reference evidence="1 2" key="1">
    <citation type="submission" date="2018-05" db="EMBL/GenBank/DDBJ databases">
        <title>Genomic Encyclopedia of Type Strains, Phase IV (KMG-IV): sequencing the most valuable type-strain genomes for metagenomic binning, comparative biology and taxonomic classification.</title>
        <authorList>
            <person name="Goeker M."/>
        </authorList>
    </citation>
    <scope>NUCLEOTIDE SEQUENCE [LARGE SCALE GENOMIC DNA]</scope>
    <source>
        <strain evidence="1 2">DSM 3183</strain>
    </source>
</reference>
<evidence type="ECO:0008006" key="3">
    <source>
        <dbReference type="Google" id="ProtNLM"/>
    </source>
</evidence>
<organism evidence="1 2">
    <name type="scientific">Blastomonas natatoria</name>
    <dbReference type="NCBI Taxonomy" id="34015"/>
    <lineage>
        <taxon>Bacteria</taxon>
        <taxon>Pseudomonadati</taxon>
        <taxon>Pseudomonadota</taxon>
        <taxon>Alphaproteobacteria</taxon>
        <taxon>Sphingomonadales</taxon>
        <taxon>Sphingomonadaceae</taxon>
        <taxon>Blastomonas</taxon>
    </lineage>
</organism>
<dbReference type="EMBL" id="QJJM01000001">
    <property type="protein sequence ID" value="PXW78998.1"/>
    <property type="molecule type" value="Genomic_DNA"/>
</dbReference>
<evidence type="ECO:0000313" key="2">
    <source>
        <dbReference type="Proteomes" id="UP000248014"/>
    </source>
</evidence>